<keyword evidence="6" id="KW-1153">Inner capsid protein</keyword>
<evidence type="ECO:0000256" key="2">
    <source>
        <dbReference type="ARBA" id="ARBA00008722"/>
    </source>
</evidence>
<name>U5YJ54_9REOV</name>
<evidence type="ECO:0000256" key="1">
    <source>
        <dbReference type="ARBA" id="ARBA00004328"/>
    </source>
</evidence>
<evidence type="ECO:0000313" key="9">
    <source>
        <dbReference type="Proteomes" id="UP000128759"/>
    </source>
</evidence>
<dbReference type="EMBL" id="KF690622">
    <property type="protein sequence ID" value="AGZ91909.1"/>
    <property type="molecule type" value="Genomic_RNA"/>
</dbReference>
<evidence type="ECO:0000256" key="6">
    <source>
        <dbReference type="ARBA" id="ARBA00022996"/>
    </source>
</evidence>
<dbReference type="GO" id="GO:0039625">
    <property type="term" value="C:viral inner capsid"/>
    <property type="evidence" value="ECO:0007669"/>
    <property type="project" value="UniProtKB-KW"/>
</dbReference>
<keyword evidence="4" id="KW-0167">Capsid protein</keyword>
<dbReference type="InterPro" id="IPR001742">
    <property type="entry name" value="Capsid_VP2_Orbivir"/>
</dbReference>
<evidence type="ECO:0000256" key="7">
    <source>
        <dbReference type="SAM" id="Coils"/>
    </source>
</evidence>
<evidence type="ECO:0000256" key="5">
    <source>
        <dbReference type="ARBA" id="ARBA00022844"/>
    </source>
</evidence>
<reference evidence="8 9" key="1">
    <citation type="journal article" date="2014" name="J. Gen. Virol.">
        <title>Genetic and biological characterization of selected Changuinola viruses (Reoviridae, Orbivirus) from Brazil.</title>
        <authorList>
            <person name="Silva S.P."/>
            <person name="Dilcher M."/>
            <person name="Weber F."/>
            <person name="Hufert F.T."/>
            <person name="Weidmann M."/>
            <person name="Cardoso J.F."/>
            <person name="Carvalho V.L."/>
            <person name="Chiang J.O."/>
            <person name="Martins L.C."/>
            <person name="Lima C.P."/>
            <person name="Da Silva D.E."/>
            <person name="Vianez-Junior J.L."/>
            <person name="Popov V.L."/>
            <person name="Travassos da Rosa A.P."/>
            <person name="Tesh R.B."/>
            <person name="Vasconcelos P.F."/>
            <person name="Nunes M.R."/>
        </authorList>
    </citation>
    <scope>NUCLEOTIDE SEQUENCE [LARGE SCALE GENOMIC DNA]</scope>
    <source>
        <strain evidence="8">CGLV/BE AR 478620</strain>
    </source>
</reference>
<evidence type="ECO:0000256" key="3">
    <source>
        <dbReference type="ARBA" id="ARBA00015347"/>
    </source>
</evidence>
<feature type="coiled-coil region" evidence="7">
    <location>
        <begin position="267"/>
        <end position="330"/>
    </location>
</feature>
<comment type="subcellular location">
    <subcellularLocation>
        <location evidence="1">Virion</location>
    </subcellularLocation>
</comment>
<evidence type="ECO:0000256" key="4">
    <source>
        <dbReference type="ARBA" id="ARBA00022561"/>
    </source>
</evidence>
<dbReference type="Proteomes" id="UP000128759">
    <property type="component" value="Genome"/>
</dbReference>
<accession>U5YJ54</accession>
<dbReference type="Pfam" id="PF00898">
    <property type="entry name" value="Orbi_VP2"/>
    <property type="match status" value="1"/>
</dbReference>
<gene>
    <name evidence="8" type="ORF">CGLV_VP2</name>
</gene>
<dbReference type="GO" id="GO:0005198">
    <property type="term" value="F:structural molecule activity"/>
    <property type="evidence" value="ECO:0007669"/>
    <property type="project" value="InterPro"/>
</dbReference>
<organism evidence="8 9">
    <name type="scientific">Changuinola virus</name>
    <dbReference type="NCBI Taxonomy" id="40052"/>
    <lineage>
        <taxon>Viruses</taxon>
        <taxon>Riboviria</taxon>
        <taxon>Orthornavirae</taxon>
        <taxon>Duplornaviricota</taxon>
        <taxon>Resentoviricetes</taxon>
        <taxon>Reovirales</taxon>
        <taxon>Sedoreoviridae</taxon>
        <taxon>Orbivirus</taxon>
        <taxon>Orbivirus changuinolaense</taxon>
    </lineage>
</organism>
<sequence length="1203" mass="141568">MTTEFTIAVADINKGRCQNALFNEYDLVTDTSNKADSDSNGRWIMNNESGRRNIYMWGTDQPIDNVINGIPGNESYLCIPKNIDSVLGELKDEDLESRDKIQYQVSRELKWGMNMQSQEWKTDDHNKPIVECRFGSLYARDHHFESLVFYRNAIPSLNCSHATFNQFYDHIYSDLHHIVQNTIYLVDYTYKVRCIDNEPYRYPMGIIFPYKTINEEDYTQYQNNDLFSNDFNKFLKKPNYNNVIYIDENQTTDEDIREDFINLDKNRGDLFDDIKRINEKIQEMESKKSEYNYISNETFDKILVDYKEKKKQLIEEIDNLNNRIQTCNRIRCSYVDKKEEIHDNQLYQLTDNYDYRDSMLTNEDDIIKRFDGSISNSMKKEIKNDGKITGFETRINMKDKGLKNAKEIQDEYDKIGNQDVNIQTKWLDIKRSTLGYYKSNGKLTMGYGPLKVEGILTATAFADMRNDPQFVDLVKLIDGREKTQPEINVSILCKQFSDYSKSHMNYQIDFIEDDSICMKLRNSLNLLFNQGKDNEQSSISTIHNNGWTVHPINVRAYTNISKTQQPEYYKNVAKLGILLSQVYGGYVDNNCPIHVLRGGMLYANSLFGNVYDILKKRFNWDIYITNNNMGWQVPKDSKIRPMVRMNVYENTFIRGRAGICWNFFWNESCKVNSLDGYPHFNEDTSFTESIFNEQNIRVFYQNMLNAERWDNIHTELDDLLRDESRFYKKDITLDFYLDDKEILVTPSYYGKQIYYNVIANCNYKCVATQTNRTNTTDKNEFKHTSAQRLLVPDIWFKPFQNQYDKALICEGRAINTTQQARGRLERTYVDAMARDAEFRKYVGVSEKDIVDNQCPITYSGKYVPWKFFSQLFSLYVNFMPINIREKIQSKFKEIILYPEIQRYDIDYNVSSICSGIYNIFIYAYNADKLSTDRDIYIYLRNYQSAKGEERLYLLKRNIPALYNLIIDFQGDSVDEFFVLNFLFLLGCSNINSAVFKETYVPICYCRSSNILLTSIKLIRSREKNFFSRYVPYLSRFFGINQHRRWRNSNELFSELRKKAIDYYIGEVIVNISTELNIRQTKSQNVAMWLGSKCGGVSEAVLIFQAITYPKAAYILIVLGDENMDYDRVYKDIRYNYQISFNSCKGVVMCIIKDRNIQEFKVLGTVKARKMLRTFWGLSHDMLLIKSPGDIFGNPHIVTKLMNI</sequence>
<comment type="similarity">
    <text evidence="2">Belongs to the orbivirus VP2 family.</text>
</comment>
<proteinExistence type="inferred from homology"/>
<protein>
    <recommendedName>
        <fullName evidence="3">Outer capsid protein VP2</fullName>
    </recommendedName>
</protein>
<keyword evidence="7" id="KW-0175">Coiled coil</keyword>
<keyword evidence="5" id="KW-0946">Virion</keyword>
<evidence type="ECO:0000313" key="8">
    <source>
        <dbReference type="EMBL" id="AGZ91909.1"/>
    </source>
</evidence>